<name>A0ABP7N8U4_9GAMM</name>
<reference evidence="2" key="1">
    <citation type="journal article" date="2019" name="Int. J. Syst. Evol. Microbiol.">
        <title>The Global Catalogue of Microorganisms (GCM) 10K type strain sequencing project: providing services to taxonomists for standard genome sequencing and annotation.</title>
        <authorList>
            <consortium name="The Broad Institute Genomics Platform"/>
            <consortium name="The Broad Institute Genome Sequencing Center for Infectious Disease"/>
            <person name="Wu L."/>
            <person name="Ma J."/>
        </authorList>
    </citation>
    <scope>NUCLEOTIDE SEQUENCE [LARGE SCALE GENOMIC DNA]</scope>
    <source>
        <strain evidence="2">JCM 17551</strain>
    </source>
</reference>
<organism evidence="1 2">
    <name type="scientific">Litoribacillus peritrichatus</name>
    <dbReference type="NCBI Taxonomy" id="718191"/>
    <lineage>
        <taxon>Bacteria</taxon>
        <taxon>Pseudomonadati</taxon>
        <taxon>Pseudomonadota</taxon>
        <taxon>Gammaproteobacteria</taxon>
        <taxon>Oceanospirillales</taxon>
        <taxon>Oceanospirillaceae</taxon>
        <taxon>Litoribacillus</taxon>
    </lineage>
</organism>
<proteinExistence type="predicted"/>
<evidence type="ECO:0008006" key="3">
    <source>
        <dbReference type="Google" id="ProtNLM"/>
    </source>
</evidence>
<accession>A0ABP7N8U4</accession>
<protein>
    <recommendedName>
        <fullName evidence="3">Transposase</fullName>
    </recommendedName>
</protein>
<comment type="caution">
    <text evidence="1">The sequence shown here is derived from an EMBL/GenBank/DDBJ whole genome shotgun (WGS) entry which is preliminary data.</text>
</comment>
<sequence length="46" mass="5184">MAKLNGMTAKNNNKFIAITDKQQGCLDGFRRHTYEQSHSDEGLQSV</sequence>
<evidence type="ECO:0000313" key="1">
    <source>
        <dbReference type="EMBL" id="GAA3938427.1"/>
    </source>
</evidence>
<dbReference type="EMBL" id="BAABBN010000015">
    <property type="protein sequence ID" value="GAA3938427.1"/>
    <property type="molecule type" value="Genomic_DNA"/>
</dbReference>
<evidence type="ECO:0000313" key="2">
    <source>
        <dbReference type="Proteomes" id="UP001501565"/>
    </source>
</evidence>
<keyword evidence="2" id="KW-1185">Reference proteome</keyword>
<dbReference type="Proteomes" id="UP001501565">
    <property type="component" value="Unassembled WGS sequence"/>
</dbReference>
<gene>
    <name evidence="1" type="ORF">GCM10022277_38200</name>
</gene>